<dbReference type="InterPro" id="IPR018723">
    <property type="entry name" value="DUF2254_membrane"/>
</dbReference>
<sequence length="431" mass="48488">MGTKLLHYSKLAYTSFWFIPGFMVLAATILSFVSIYIDMKISFDFLGIFGVGGGDESRAILSTIASSAIGVAGVAFSITIVVLVLASSQFGPRLLRGYMRDRGNQIVLGTFISTFIYCLLLLRSVGAVEALNFSITIAVIMSMFNVGMFIYFIHHISSSIHVDHIISIVYKDLLAHIKNFLPEESTEISIDNFDENEEQEEYSYTLAVKYPSSGYLQVISRKSILNFTKKNNFLVHIMYKPGEFIVENSPLLIIKSNEEIQESISKDLLNYFIVGKRRISEQDPEFAIHQIVEIAVRALSPGINDPFTALTCIDWLGSVVCLLTNKQFPVSKIYDEESKLRMVSKTSDFKGAVNVAFDQIRQYGVDSVAVNIRLLETLSKIAIFIKGTEQKDVIQEQADMILRSSEKANIDIRDKTDIKKRYDSFLKEINS</sequence>
<dbReference type="EMBL" id="CACVAW010000032">
    <property type="protein sequence ID" value="CAA6808300.1"/>
    <property type="molecule type" value="Genomic_DNA"/>
</dbReference>
<gene>
    <name evidence="2" type="ORF">HELGO_WM16298</name>
</gene>
<reference evidence="2" key="1">
    <citation type="submission" date="2020-01" db="EMBL/GenBank/DDBJ databases">
        <authorList>
            <person name="Meier V. D."/>
            <person name="Meier V D."/>
        </authorList>
    </citation>
    <scope>NUCLEOTIDE SEQUENCE</scope>
    <source>
        <strain evidence="2">HLG_WM_MAG_12</strain>
    </source>
</reference>
<accession>A0A6S6SRM0</accession>
<protein>
    <recommendedName>
        <fullName evidence="3">DUF2254 domain-containing protein</fullName>
    </recommendedName>
</protein>
<keyword evidence="1" id="KW-0472">Membrane</keyword>
<feature type="transmembrane region" description="Helical" evidence="1">
    <location>
        <begin position="12"/>
        <end position="37"/>
    </location>
</feature>
<proteinExistence type="predicted"/>
<evidence type="ECO:0000313" key="2">
    <source>
        <dbReference type="EMBL" id="CAA6808300.1"/>
    </source>
</evidence>
<dbReference type="Pfam" id="PF10011">
    <property type="entry name" value="DUF2254"/>
    <property type="match status" value="1"/>
</dbReference>
<feature type="transmembrane region" description="Helical" evidence="1">
    <location>
        <begin position="59"/>
        <end position="85"/>
    </location>
</feature>
<evidence type="ECO:0000256" key="1">
    <source>
        <dbReference type="SAM" id="Phobius"/>
    </source>
</evidence>
<name>A0A6S6SRM0_9BACT</name>
<organism evidence="2">
    <name type="scientific">uncultured Campylobacterales bacterium</name>
    <dbReference type="NCBI Taxonomy" id="352960"/>
    <lineage>
        <taxon>Bacteria</taxon>
        <taxon>Pseudomonadati</taxon>
        <taxon>Campylobacterota</taxon>
        <taxon>Epsilonproteobacteria</taxon>
        <taxon>Campylobacterales</taxon>
        <taxon>environmental samples</taxon>
    </lineage>
</organism>
<feature type="transmembrane region" description="Helical" evidence="1">
    <location>
        <begin position="106"/>
        <end position="125"/>
    </location>
</feature>
<feature type="transmembrane region" description="Helical" evidence="1">
    <location>
        <begin position="131"/>
        <end position="153"/>
    </location>
</feature>
<dbReference type="AlphaFoldDB" id="A0A6S6SRM0"/>
<keyword evidence="1" id="KW-0812">Transmembrane</keyword>
<keyword evidence="1" id="KW-1133">Transmembrane helix</keyword>
<evidence type="ECO:0008006" key="3">
    <source>
        <dbReference type="Google" id="ProtNLM"/>
    </source>
</evidence>